<evidence type="ECO:0000313" key="1">
    <source>
        <dbReference type="EMBL" id="MPM85294.1"/>
    </source>
</evidence>
<accession>A0A645D7H3</accession>
<reference evidence="1" key="1">
    <citation type="submission" date="2019-08" db="EMBL/GenBank/DDBJ databases">
        <authorList>
            <person name="Kucharzyk K."/>
            <person name="Murdoch R.W."/>
            <person name="Higgins S."/>
            <person name="Loffler F."/>
        </authorList>
    </citation>
    <scope>NUCLEOTIDE SEQUENCE</scope>
</reference>
<gene>
    <name evidence="1" type="ORF">SDC9_132372</name>
</gene>
<name>A0A645D7H3_9ZZZZ</name>
<dbReference type="EMBL" id="VSSQ01033637">
    <property type="protein sequence ID" value="MPM85294.1"/>
    <property type="molecule type" value="Genomic_DNA"/>
</dbReference>
<dbReference type="AlphaFoldDB" id="A0A645D7H3"/>
<sequence length="84" mass="9294">MPRAASGAAVCTASVADLRLRLRDTVLQIRTVEIRCGTTLQARRHLFRVCAIEQQGGCRGELQLLDQFAMRGHDALPVAHRIAR</sequence>
<organism evidence="1">
    <name type="scientific">bioreactor metagenome</name>
    <dbReference type="NCBI Taxonomy" id="1076179"/>
    <lineage>
        <taxon>unclassified sequences</taxon>
        <taxon>metagenomes</taxon>
        <taxon>ecological metagenomes</taxon>
    </lineage>
</organism>
<protein>
    <submittedName>
        <fullName evidence="1">Uncharacterized protein</fullName>
    </submittedName>
</protein>
<comment type="caution">
    <text evidence="1">The sequence shown here is derived from an EMBL/GenBank/DDBJ whole genome shotgun (WGS) entry which is preliminary data.</text>
</comment>
<proteinExistence type="predicted"/>